<dbReference type="GO" id="GO:0004672">
    <property type="term" value="F:protein kinase activity"/>
    <property type="evidence" value="ECO:0007669"/>
    <property type="project" value="InterPro"/>
</dbReference>
<dbReference type="AlphaFoldDB" id="A0AAW1Q069"/>
<evidence type="ECO:0000313" key="3">
    <source>
        <dbReference type="EMBL" id="KAK9815061.1"/>
    </source>
</evidence>
<dbReference type="PANTHER" id="PTHR36796:SF1">
    <property type="entry name" value="PROTEIN KINASE SUPERFAMILY PROTEIN"/>
    <property type="match status" value="1"/>
</dbReference>
<dbReference type="Gene3D" id="1.10.510.10">
    <property type="entry name" value="Transferase(Phosphotransferase) domain 1"/>
    <property type="match status" value="1"/>
</dbReference>
<organism evidence="3 4">
    <name type="scientific">Symbiochloris irregularis</name>
    <dbReference type="NCBI Taxonomy" id="706552"/>
    <lineage>
        <taxon>Eukaryota</taxon>
        <taxon>Viridiplantae</taxon>
        <taxon>Chlorophyta</taxon>
        <taxon>core chlorophytes</taxon>
        <taxon>Trebouxiophyceae</taxon>
        <taxon>Trebouxiales</taxon>
        <taxon>Trebouxiaceae</taxon>
        <taxon>Symbiochloris</taxon>
    </lineage>
</organism>
<dbReference type="PROSITE" id="PS50011">
    <property type="entry name" value="PROTEIN_KINASE_DOM"/>
    <property type="match status" value="1"/>
</dbReference>
<reference evidence="3 4" key="1">
    <citation type="journal article" date="2024" name="Nat. Commun.">
        <title>Phylogenomics reveals the evolutionary origins of lichenization in chlorophyte algae.</title>
        <authorList>
            <person name="Puginier C."/>
            <person name="Libourel C."/>
            <person name="Otte J."/>
            <person name="Skaloud P."/>
            <person name="Haon M."/>
            <person name="Grisel S."/>
            <person name="Petersen M."/>
            <person name="Berrin J.G."/>
            <person name="Delaux P.M."/>
            <person name="Dal Grande F."/>
            <person name="Keller J."/>
        </authorList>
    </citation>
    <scope>NUCLEOTIDE SEQUENCE [LARGE SCALE GENOMIC DNA]</scope>
    <source>
        <strain evidence="3 4">SAG 2036</strain>
    </source>
</reference>
<feature type="region of interest" description="Disordered" evidence="1">
    <location>
        <begin position="1"/>
        <end position="30"/>
    </location>
</feature>
<dbReference type="Proteomes" id="UP001465755">
    <property type="component" value="Unassembled WGS sequence"/>
</dbReference>
<dbReference type="GO" id="GO:0009507">
    <property type="term" value="C:chloroplast"/>
    <property type="evidence" value="ECO:0007669"/>
    <property type="project" value="TreeGrafter"/>
</dbReference>
<protein>
    <recommendedName>
        <fullName evidence="2">Protein kinase domain-containing protein</fullName>
    </recommendedName>
</protein>
<sequence>MRDTLDEQPLEEPAAARDQSQSRDVQRGPFGYETTASGASIVESLGDGGVAADDFEVQQQLGQLSWVTEKPQENLLQLNRPASSARTAILLFLAHFFSRQAYQGVVKVLLKEYLPGATAVAVNEVQTMTHLQELPQSTWQAANAPVSAIQPYVPLLGHFRSAPSTQGRRLMAAMAEEDNNSKEQALWLVYKWEGLQPLSLYAAAAQPGPRPGLGRFGLPWGASKEDPEDTALRARCTMVRTIVQGSIAALAHCHDRDTVHGSLGAGSILLSTFDDTRSDSLIVKLDNFGFARQYSSVDPQADEHWPLFPAPLSVGMDSPSALGTREDLQALGLVVLELVFAALAEGKGATASALQRLLVDVFASDITAFRKYCLNESDWTIPCVLLDEFNGAGWQLVQDLMQGTRRARDLQQNAFCCL</sequence>
<evidence type="ECO:0000256" key="1">
    <source>
        <dbReference type="SAM" id="MobiDB-lite"/>
    </source>
</evidence>
<evidence type="ECO:0000313" key="4">
    <source>
        <dbReference type="Proteomes" id="UP001465755"/>
    </source>
</evidence>
<feature type="domain" description="Protein kinase" evidence="2">
    <location>
        <begin position="39"/>
        <end position="418"/>
    </location>
</feature>
<dbReference type="PANTHER" id="PTHR36796">
    <property type="entry name" value="PROTEIN KINASE SUPERFAMILY PROTEIN"/>
    <property type="match status" value="1"/>
</dbReference>
<accession>A0AAW1Q069</accession>
<evidence type="ECO:0000259" key="2">
    <source>
        <dbReference type="PROSITE" id="PS50011"/>
    </source>
</evidence>
<comment type="caution">
    <text evidence="3">The sequence shown here is derived from an EMBL/GenBank/DDBJ whole genome shotgun (WGS) entry which is preliminary data.</text>
</comment>
<proteinExistence type="predicted"/>
<dbReference type="GO" id="GO:0005524">
    <property type="term" value="F:ATP binding"/>
    <property type="evidence" value="ECO:0007669"/>
    <property type="project" value="InterPro"/>
</dbReference>
<gene>
    <name evidence="3" type="ORF">WJX73_006220</name>
</gene>
<dbReference type="InterPro" id="IPR000719">
    <property type="entry name" value="Prot_kinase_dom"/>
</dbReference>
<feature type="compositionally biased region" description="Acidic residues" evidence="1">
    <location>
        <begin position="1"/>
        <end position="10"/>
    </location>
</feature>
<keyword evidence="4" id="KW-1185">Reference proteome</keyword>
<dbReference type="EMBL" id="JALJOQ010000001">
    <property type="protein sequence ID" value="KAK9815061.1"/>
    <property type="molecule type" value="Genomic_DNA"/>
</dbReference>
<dbReference type="SUPFAM" id="SSF56112">
    <property type="entry name" value="Protein kinase-like (PK-like)"/>
    <property type="match status" value="1"/>
</dbReference>
<name>A0AAW1Q069_9CHLO</name>
<dbReference type="InterPro" id="IPR011009">
    <property type="entry name" value="Kinase-like_dom_sf"/>
</dbReference>